<evidence type="ECO:0000313" key="4">
    <source>
        <dbReference type="Proteomes" id="UP000738349"/>
    </source>
</evidence>
<feature type="transmembrane region" description="Helical" evidence="2">
    <location>
        <begin position="122"/>
        <end position="142"/>
    </location>
</feature>
<protein>
    <submittedName>
        <fullName evidence="3">Uncharacterized protein</fullName>
    </submittedName>
</protein>
<feature type="compositionally biased region" description="Polar residues" evidence="1">
    <location>
        <begin position="43"/>
        <end position="55"/>
    </location>
</feature>
<accession>A0A9P9DYW2</accession>
<dbReference type="Proteomes" id="UP000738349">
    <property type="component" value="Unassembled WGS sequence"/>
</dbReference>
<sequence>MREREICPWTETFDQPLIPAPKPESQDPSKRMQHFAPWLGESQAPSKTPNRNSRPSPIKERCEGAKQQRDSTWQEEDGVLQCQETSVHDSAPKQPPPQGLPPRFRPRRPCASLQEARPLGGILVGSVGVALAVGLLGLAVGLGSLDLIGGIFILIFLFVLFLFLVIGLGLVAIGCSDLAVGCLGFAVGLVGSFGLFVFLLLGILLALFFFFLRASFVPGGDVPISSLVSKVLSLRGHRNHRDQLLGVLGRCHVHNREMEMDA</sequence>
<name>A0A9P9DYW2_9HYPO</name>
<feature type="region of interest" description="Disordered" evidence="1">
    <location>
        <begin position="1"/>
        <end position="107"/>
    </location>
</feature>
<organism evidence="3 4">
    <name type="scientific">Dactylonectria macrodidyma</name>
    <dbReference type="NCBI Taxonomy" id="307937"/>
    <lineage>
        <taxon>Eukaryota</taxon>
        <taxon>Fungi</taxon>
        <taxon>Dikarya</taxon>
        <taxon>Ascomycota</taxon>
        <taxon>Pezizomycotina</taxon>
        <taxon>Sordariomycetes</taxon>
        <taxon>Hypocreomycetidae</taxon>
        <taxon>Hypocreales</taxon>
        <taxon>Nectriaceae</taxon>
        <taxon>Dactylonectria</taxon>
    </lineage>
</organism>
<keyword evidence="2" id="KW-0812">Transmembrane</keyword>
<feature type="transmembrane region" description="Helical" evidence="2">
    <location>
        <begin position="185"/>
        <end position="212"/>
    </location>
</feature>
<keyword evidence="2" id="KW-1133">Transmembrane helix</keyword>
<evidence type="ECO:0000313" key="3">
    <source>
        <dbReference type="EMBL" id="KAH7127512.1"/>
    </source>
</evidence>
<reference evidence="3" key="1">
    <citation type="journal article" date="2021" name="Nat. Commun.">
        <title>Genetic determinants of endophytism in the Arabidopsis root mycobiome.</title>
        <authorList>
            <person name="Mesny F."/>
            <person name="Miyauchi S."/>
            <person name="Thiergart T."/>
            <person name="Pickel B."/>
            <person name="Atanasova L."/>
            <person name="Karlsson M."/>
            <person name="Huettel B."/>
            <person name="Barry K.W."/>
            <person name="Haridas S."/>
            <person name="Chen C."/>
            <person name="Bauer D."/>
            <person name="Andreopoulos W."/>
            <person name="Pangilinan J."/>
            <person name="LaButti K."/>
            <person name="Riley R."/>
            <person name="Lipzen A."/>
            <person name="Clum A."/>
            <person name="Drula E."/>
            <person name="Henrissat B."/>
            <person name="Kohler A."/>
            <person name="Grigoriev I.V."/>
            <person name="Martin F.M."/>
            <person name="Hacquard S."/>
        </authorList>
    </citation>
    <scope>NUCLEOTIDE SEQUENCE</scope>
    <source>
        <strain evidence="3">MPI-CAGE-AT-0147</strain>
    </source>
</reference>
<proteinExistence type="predicted"/>
<keyword evidence="4" id="KW-1185">Reference proteome</keyword>
<evidence type="ECO:0000256" key="2">
    <source>
        <dbReference type="SAM" id="Phobius"/>
    </source>
</evidence>
<dbReference type="EMBL" id="JAGMUV010000019">
    <property type="protein sequence ID" value="KAH7127512.1"/>
    <property type="molecule type" value="Genomic_DNA"/>
</dbReference>
<comment type="caution">
    <text evidence="3">The sequence shown here is derived from an EMBL/GenBank/DDBJ whole genome shotgun (WGS) entry which is preliminary data.</text>
</comment>
<evidence type="ECO:0000256" key="1">
    <source>
        <dbReference type="SAM" id="MobiDB-lite"/>
    </source>
</evidence>
<feature type="transmembrane region" description="Helical" evidence="2">
    <location>
        <begin position="148"/>
        <end position="173"/>
    </location>
</feature>
<dbReference type="AlphaFoldDB" id="A0A9P9DYW2"/>
<gene>
    <name evidence="3" type="ORF">EDB81DRAFT_143773</name>
</gene>
<feature type="compositionally biased region" description="Basic and acidic residues" evidence="1">
    <location>
        <begin position="57"/>
        <end position="69"/>
    </location>
</feature>
<keyword evidence="2" id="KW-0472">Membrane</keyword>